<dbReference type="RefSeq" id="WP_195895380.1">
    <property type="nucleotide sequence ID" value="NZ_JADOGI010000027.1"/>
</dbReference>
<keyword evidence="3" id="KW-1185">Reference proteome</keyword>
<evidence type="ECO:0008006" key="4">
    <source>
        <dbReference type="Google" id="ProtNLM"/>
    </source>
</evidence>
<proteinExistence type="predicted"/>
<dbReference type="EMBL" id="JADOGI010000027">
    <property type="protein sequence ID" value="MBF8186404.1"/>
    <property type="molecule type" value="Genomic_DNA"/>
</dbReference>
<comment type="caution">
    <text evidence="2">The sequence shown here is derived from an EMBL/GenBank/DDBJ whole genome shotgun (WGS) entry which is preliminary data.</text>
</comment>
<sequence>MYASVVAILVVGYVAVVALLAGGLRLSQTMAAALTAAGAALALAPLRNLAQSTVNRVMYGDRHDPASALTRLGTRLQAVRLHDDLIRSRAEVVASREDERRRLRRDLHDGLGPAPAAIGLKAGLAARTKPDGFPDRPGRMSRDGGTRAHPSWPPCGHGWSADSA</sequence>
<dbReference type="AlphaFoldDB" id="A0A931AAB3"/>
<organism evidence="2 3">
    <name type="scientific">Nonomuraea cypriaca</name>
    <dbReference type="NCBI Taxonomy" id="1187855"/>
    <lineage>
        <taxon>Bacteria</taxon>
        <taxon>Bacillati</taxon>
        <taxon>Actinomycetota</taxon>
        <taxon>Actinomycetes</taxon>
        <taxon>Streptosporangiales</taxon>
        <taxon>Streptosporangiaceae</taxon>
        <taxon>Nonomuraea</taxon>
    </lineage>
</organism>
<evidence type="ECO:0000313" key="3">
    <source>
        <dbReference type="Proteomes" id="UP000605361"/>
    </source>
</evidence>
<feature type="region of interest" description="Disordered" evidence="1">
    <location>
        <begin position="123"/>
        <end position="164"/>
    </location>
</feature>
<dbReference type="Gene3D" id="1.20.5.1930">
    <property type="match status" value="1"/>
</dbReference>
<protein>
    <recommendedName>
        <fullName evidence="4">Histidine kinase</fullName>
    </recommendedName>
</protein>
<reference evidence="2" key="1">
    <citation type="submission" date="2020-11" db="EMBL/GenBank/DDBJ databases">
        <title>Whole-genome analyses of Nonomuraea sp. K274.</title>
        <authorList>
            <person name="Veyisoglu A."/>
        </authorList>
    </citation>
    <scope>NUCLEOTIDE SEQUENCE</scope>
    <source>
        <strain evidence="2">K274</strain>
    </source>
</reference>
<evidence type="ECO:0000313" key="2">
    <source>
        <dbReference type="EMBL" id="MBF8186404.1"/>
    </source>
</evidence>
<accession>A0A931AAB3</accession>
<gene>
    <name evidence="2" type="ORF">ITP53_11730</name>
</gene>
<feature type="compositionally biased region" description="Basic and acidic residues" evidence="1">
    <location>
        <begin position="128"/>
        <end position="146"/>
    </location>
</feature>
<dbReference type="Proteomes" id="UP000605361">
    <property type="component" value="Unassembled WGS sequence"/>
</dbReference>
<evidence type="ECO:0000256" key="1">
    <source>
        <dbReference type="SAM" id="MobiDB-lite"/>
    </source>
</evidence>
<name>A0A931AAB3_9ACTN</name>